<reference evidence="1 2" key="1">
    <citation type="submission" date="2024-03" db="EMBL/GenBank/DDBJ databases">
        <title>Mouse gut bacterial collection (mGBC) of GemPharmatech.</title>
        <authorList>
            <person name="He Y."/>
            <person name="Dong L."/>
            <person name="Wu D."/>
            <person name="Gao X."/>
            <person name="Lin Z."/>
        </authorList>
    </citation>
    <scope>NUCLEOTIDE SEQUENCE [LARGE SCALE GENOMIC DNA]</scope>
    <source>
        <strain evidence="1 2">54-13</strain>
    </source>
</reference>
<comment type="caution">
    <text evidence="1">The sequence shown here is derived from an EMBL/GenBank/DDBJ whole genome shotgun (WGS) entry which is preliminary data.</text>
</comment>
<proteinExistence type="predicted"/>
<keyword evidence="2" id="KW-1185">Reference proteome</keyword>
<evidence type="ECO:0008006" key="3">
    <source>
        <dbReference type="Google" id="ProtNLM"/>
    </source>
</evidence>
<dbReference type="Proteomes" id="UP001565200">
    <property type="component" value="Unassembled WGS sequence"/>
</dbReference>
<evidence type="ECO:0000313" key="2">
    <source>
        <dbReference type="Proteomes" id="UP001565200"/>
    </source>
</evidence>
<organism evidence="1 2">
    <name type="scientific">Heminiphilus faecis</name>
    <dbReference type="NCBI Taxonomy" id="2601703"/>
    <lineage>
        <taxon>Bacteria</taxon>
        <taxon>Pseudomonadati</taxon>
        <taxon>Bacteroidota</taxon>
        <taxon>Bacteroidia</taxon>
        <taxon>Bacteroidales</taxon>
        <taxon>Muribaculaceae</taxon>
        <taxon>Heminiphilus</taxon>
    </lineage>
</organism>
<gene>
    <name evidence="1" type="ORF">AAK873_04095</name>
</gene>
<dbReference type="InterPro" id="IPR019853">
    <property type="entry name" value="GldB-like"/>
</dbReference>
<name>A0ABV4CTU9_9BACT</name>
<sequence length="330" mass="37089">MTDNIDILHRNLFITILLMALCSCGGRRPVSPDDSKATVTRFDLDVFRYPDMDSAARNAFRDSYARVLPVLLMDTAVSDSAVNAYANSRAVKVFTPDIMSRYDSHDSVEKVLGAIMAAKHRLMPELQWPRMYGIVSPYNQSIIMTDSIMLIGLNHYLGADYEGYGYFDSYLRHIKTARHMPYHIVEAVLAGSHPFIPDEKQTALSRMLYEGALLKSIEMIMPGFNLADALGYDSAQLDLIKSHEADIWNTLIAKRLLFSTVATVADRLVNPAPYTSIIGPEVPGRAGRYIGYRIVDSYLRHNDVTGPQDILSSDFYNSRNTLVKSEYSPR</sequence>
<dbReference type="EMBL" id="JBCLPP010000008">
    <property type="protein sequence ID" value="MEY8244802.1"/>
    <property type="molecule type" value="Genomic_DNA"/>
</dbReference>
<accession>A0ABV4CTU9</accession>
<dbReference type="Pfam" id="PF25594">
    <property type="entry name" value="GldB_lipo"/>
    <property type="match status" value="1"/>
</dbReference>
<dbReference type="RefSeq" id="WP_369863245.1">
    <property type="nucleotide sequence ID" value="NZ_JBCLPP010000008.1"/>
</dbReference>
<evidence type="ECO:0000313" key="1">
    <source>
        <dbReference type="EMBL" id="MEY8244802.1"/>
    </source>
</evidence>
<protein>
    <recommendedName>
        <fullName evidence="3">Gliding motility lipoprotein GldB</fullName>
    </recommendedName>
</protein>